<dbReference type="AlphaFoldDB" id="A0A0F9X450"/>
<evidence type="ECO:0000313" key="2">
    <source>
        <dbReference type="EMBL" id="KKN93616.1"/>
    </source>
</evidence>
<feature type="transmembrane region" description="Helical" evidence="1">
    <location>
        <begin position="9"/>
        <end position="32"/>
    </location>
</feature>
<evidence type="ECO:0000256" key="1">
    <source>
        <dbReference type="SAM" id="Phobius"/>
    </source>
</evidence>
<reference evidence="2" key="1">
    <citation type="journal article" date="2015" name="Nature">
        <title>Complex archaea that bridge the gap between prokaryotes and eukaryotes.</title>
        <authorList>
            <person name="Spang A."/>
            <person name="Saw J.H."/>
            <person name="Jorgensen S.L."/>
            <person name="Zaremba-Niedzwiedzka K."/>
            <person name="Martijn J."/>
            <person name="Lind A.E."/>
            <person name="van Eijk R."/>
            <person name="Schleper C."/>
            <person name="Guy L."/>
            <person name="Ettema T.J."/>
        </authorList>
    </citation>
    <scope>NUCLEOTIDE SEQUENCE</scope>
</reference>
<keyword evidence="1" id="KW-0812">Transmembrane</keyword>
<protein>
    <submittedName>
        <fullName evidence="2">Uncharacterized protein</fullName>
    </submittedName>
</protein>
<accession>A0A0F9X450</accession>
<keyword evidence="1" id="KW-1133">Transmembrane helix</keyword>
<keyword evidence="1" id="KW-0472">Membrane</keyword>
<sequence>MQLTTNKKILFAATITLIISVGISQIILLMFYQPWISYNPTAVSPYDIQTKVKVTMWDSSIDWIDIPLIEFHTETDEATRIHRHVYNFQELHMGLEKYLAEDNASLLFAFVSLVFMVDSVAYDAFPEVSAFYIIEDVESTITGFQRDSETGNTHYSEVDITQHVNRLDPTKIAQRVTTTITLFNR</sequence>
<organism evidence="2">
    <name type="scientific">marine sediment metagenome</name>
    <dbReference type="NCBI Taxonomy" id="412755"/>
    <lineage>
        <taxon>unclassified sequences</taxon>
        <taxon>metagenomes</taxon>
        <taxon>ecological metagenomes</taxon>
    </lineage>
</organism>
<proteinExistence type="predicted"/>
<gene>
    <name evidence="2" type="ORF">LCGC14_0194480</name>
</gene>
<dbReference type="EMBL" id="LAZR01000084">
    <property type="protein sequence ID" value="KKN93616.1"/>
    <property type="molecule type" value="Genomic_DNA"/>
</dbReference>
<name>A0A0F9X450_9ZZZZ</name>
<comment type="caution">
    <text evidence="2">The sequence shown here is derived from an EMBL/GenBank/DDBJ whole genome shotgun (WGS) entry which is preliminary data.</text>
</comment>